<evidence type="ECO:0000259" key="3">
    <source>
        <dbReference type="PROSITE" id="PS50948"/>
    </source>
</evidence>
<dbReference type="PANTHER" id="PTHR22801">
    <property type="entry name" value="LITHOSTATHINE"/>
    <property type="match status" value="1"/>
</dbReference>
<dbReference type="InterPro" id="IPR001304">
    <property type="entry name" value="C-type_lectin-like"/>
</dbReference>
<organism evidence="4 5">
    <name type="scientific">Patella caerulea</name>
    <name type="common">Rayed Mediterranean limpet</name>
    <dbReference type="NCBI Taxonomy" id="87958"/>
    <lineage>
        <taxon>Eukaryota</taxon>
        <taxon>Metazoa</taxon>
        <taxon>Spiralia</taxon>
        <taxon>Lophotrochozoa</taxon>
        <taxon>Mollusca</taxon>
        <taxon>Gastropoda</taxon>
        <taxon>Patellogastropoda</taxon>
        <taxon>Patelloidea</taxon>
        <taxon>Patellidae</taxon>
        <taxon>Patella</taxon>
    </lineage>
</organism>
<dbReference type="SMART" id="SM00034">
    <property type="entry name" value="CLECT"/>
    <property type="match status" value="1"/>
</dbReference>
<evidence type="ECO:0000313" key="5">
    <source>
        <dbReference type="Proteomes" id="UP001347796"/>
    </source>
</evidence>
<feature type="signal peptide" evidence="1">
    <location>
        <begin position="1"/>
        <end position="20"/>
    </location>
</feature>
<accession>A0AAN8IZA2</accession>
<dbReference type="PANTHER" id="PTHR22801:SF63">
    <property type="entry name" value="C-TYPE LECTIN DOMAIN-CONTAINING PROTEIN"/>
    <property type="match status" value="1"/>
</dbReference>
<sequence length="237" mass="26873">MRMLLLCILCYMYVVEVATSTNCPEYVFRRIPLNVSITHNLFTADKGLTVKECGQKCIGTTSCASFSYLQGHVSQCYLFTRRVRLGLDQTVQPGPVTYWLLQETCPSDYTYNATNNICYKAYFDSTDLMSWAEAMNRCEEDGGYLYMANTTEKFNLIKSLNVPSRVEAYMGCTRHRGVKVTWKCLDGSDFVGEWYPGEPSSTIEDCVAIIYGNLIGALDVNCLGLRRFICEIPVRFP</sequence>
<dbReference type="PROSITE" id="PS50041">
    <property type="entry name" value="C_TYPE_LECTIN_2"/>
    <property type="match status" value="1"/>
</dbReference>
<name>A0AAN8IZA2_PATCE</name>
<feature type="domain" description="C-type lectin" evidence="2">
    <location>
        <begin position="114"/>
        <end position="231"/>
    </location>
</feature>
<keyword evidence="5" id="KW-1185">Reference proteome</keyword>
<proteinExistence type="predicted"/>
<dbReference type="InterPro" id="IPR050801">
    <property type="entry name" value="Ca-Dep_Lectins_ImmuneDev"/>
</dbReference>
<protein>
    <recommendedName>
        <fullName evidence="6">C-type lectin</fullName>
    </recommendedName>
</protein>
<evidence type="ECO:0000313" key="4">
    <source>
        <dbReference type="EMBL" id="KAK6167674.1"/>
    </source>
</evidence>
<evidence type="ECO:0008006" key="6">
    <source>
        <dbReference type="Google" id="ProtNLM"/>
    </source>
</evidence>
<reference evidence="4 5" key="1">
    <citation type="submission" date="2024-01" db="EMBL/GenBank/DDBJ databases">
        <title>The genome of the rayed Mediterranean limpet Patella caerulea (Linnaeus, 1758).</title>
        <authorList>
            <person name="Anh-Thu Weber A."/>
            <person name="Halstead-Nussloch G."/>
        </authorList>
    </citation>
    <scope>NUCLEOTIDE SEQUENCE [LARGE SCALE GENOMIC DNA]</scope>
    <source>
        <strain evidence="4">AATW-2023a</strain>
        <tissue evidence="4">Whole specimen</tissue>
    </source>
</reference>
<feature type="chain" id="PRO_5042894821" description="C-type lectin" evidence="1">
    <location>
        <begin position="21"/>
        <end position="237"/>
    </location>
</feature>
<dbReference type="Proteomes" id="UP001347796">
    <property type="component" value="Unassembled WGS sequence"/>
</dbReference>
<gene>
    <name evidence="4" type="ORF">SNE40_021645</name>
</gene>
<keyword evidence="1" id="KW-0732">Signal</keyword>
<dbReference type="Gene3D" id="3.10.100.10">
    <property type="entry name" value="Mannose-Binding Protein A, subunit A"/>
    <property type="match status" value="1"/>
</dbReference>
<dbReference type="EMBL" id="JAZGQO010000018">
    <property type="protein sequence ID" value="KAK6167674.1"/>
    <property type="molecule type" value="Genomic_DNA"/>
</dbReference>
<dbReference type="SUPFAM" id="SSF56436">
    <property type="entry name" value="C-type lectin-like"/>
    <property type="match status" value="1"/>
</dbReference>
<dbReference type="Pfam" id="PF08276">
    <property type="entry name" value="PAN_2"/>
    <property type="match status" value="1"/>
</dbReference>
<evidence type="ECO:0000259" key="2">
    <source>
        <dbReference type="PROSITE" id="PS50041"/>
    </source>
</evidence>
<dbReference type="PROSITE" id="PS50948">
    <property type="entry name" value="PAN"/>
    <property type="match status" value="1"/>
</dbReference>
<dbReference type="AlphaFoldDB" id="A0AAN8IZA2"/>
<dbReference type="InterPro" id="IPR016186">
    <property type="entry name" value="C-type_lectin-like/link_sf"/>
</dbReference>
<evidence type="ECO:0000256" key="1">
    <source>
        <dbReference type="SAM" id="SignalP"/>
    </source>
</evidence>
<dbReference type="Pfam" id="PF00059">
    <property type="entry name" value="Lectin_C"/>
    <property type="match status" value="1"/>
</dbReference>
<feature type="domain" description="Apple" evidence="3">
    <location>
        <begin position="23"/>
        <end position="105"/>
    </location>
</feature>
<dbReference type="InterPro" id="IPR016187">
    <property type="entry name" value="CTDL_fold"/>
</dbReference>
<comment type="caution">
    <text evidence="4">The sequence shown here is derived from an EMBL/GenBank/DDBJ whole genome shotgun (WGS) entry which is preliminary data.</text>
</comment>
<dbReference type="InterPro" id="IPR003609">
    <property type="entry name" value="Pan_app"/>
</dbReference>